<dbReference type="Pfam" id="PF03819">
    <property type="entry name" value="MazG"/>
    <property type="match status" value="1"/>
</dbReference>
<keyword evidence="3" id="KW-1185">Reference proteome</keyword>
<organism evidence="2 3">
    <name type="scientific">Mycoplasma miroungigenitalium</name>
    <dbReference type="NCBI Taxonomy" id="754515"/>
    <lineage>
        <taxon>Bacteria</taxon>
        <taxon>Bacillati</taxon>
        <taxon>Mycoplasmatota</taxon>
        <taxon>Mollicutes</taxon>
        <taxon>Mycoplasmataceae</taxon>
        <taxon>Mycoplasma</taxon>
    </lineage>
</organism>
<dbReference type="PIRSF" id="PIRSF036521">
    <property type="entry name" value="UCP036521_pph"/>
    <property type="match status" value="1"/>
</dbReference>
<dbReference type="GO" id="GO:0016787">
    <property type="term" value="F:hydrolase activity"/>
    <property type="evidence" value="ECO:0007669"/>
    <property type="project" value="UniProtKB-KW"/>
</dbReference>
<dbReference type="RefSeq" id="WP_171110984.1">
    <property type="nucleotide sequence ID" value="NZ_CP053096.1"/>
</dbReference>
<evidence type="ECO:0000313" key="2">
    <source>
        <dbReference type="EMBL" id="QJR43343.1"/>
    </source>
</evidence>
<reference evidence="2 3" key="1">
    <citation type="submission" date="2020-05" db="EMBL/GenBank/DDBJ databases">
        <title>Novel Mycoplasma species detected in Mirounga angustirostris (northern elephant seal) from the USA.</title>
        <authorList>
            <person name="Volokhov D.V."/>
        </authorList>
    </citation>
    <scope>NUCLEOTIDE SEQUENCE [LARGE SCALE GENOMIC DNA]</scope>
    <source>
        <strain evidence="2 3">Mirounga ES2806-GEN</strain>
    </source>
</reference>
<protein>
    <submittedName>
        <fullName evidence="2">Nucleotide pyrophosphohydrolase</fullName>
    </submittedName>
</protein>
<dbReference type="Gene3D" id="1.10.287.1080">
    <property type="entry name" value="MazG-like"/>
    <property type="match status" value="1"/>
</dbReference>
<dbReference type="Proteomes" id="UP000500686">
    <property type="component" value="Chromosome"/>
</dbReference>
<dbReference type="EMBL" id="CP053096">
    <property type="protein sequence ID" value="QJR43343.1"/>
    <property type="molecule type" value="Genomic_DNA"/>
</dbReference>
<evidence type="ECO:0000313" key="3">
    <source>
        <dbReference type="Proteomes" id="UP000500686"/>
    </source>
</evidence>
<keyword evidence="2" id="KW-0378">Hydrolase</keyword>
<name>A0A6M4J8L1_9MOLU</name>
<dbReference type="KEGG" id="mmir:HLA87_00820"/>
<dbReference type="InterPro" id="IPR004518">
    <property type="entry name" value="MazG-like_dom"/>
</dbReference>
<accession>A0A6M4J8L1</accession>
<sequence>MENLDFKDLQNYLKQHYQDKFKDPNFLFRMFIKLTEEIGEVAEVINIKNNYKKATKKNDGSDESLIVELGDMLHYIFAIAAYTNIDLAKSVINKDVEAAKKYNHTTNLKEYIELNK</sequence>
<gene>
    <name evidence="2" type="ORF">HLA87_00820</name>
</gene>
<proteinExistence type="predicted"/>
<feature type="domain" description="NTP pyrophosphohydrolase MazG-like" evidence="1">
    <location>
        <begin position="33"/>
        <end position="90"/>
    </location>
</feature>
<evidence type="ECO:0000259" key="1">
    <source>
        <dbReference type="Pfam" id="PF03819"/>
    </source>
</evidence>
<dbReference type="SUPFAM" id="SSF101386">
    <property type="entry name" value="all-alpha NTP pyrophosphatases"/>
    <property type="match status" value="1"/>
</dbReference>
<dbReference type="AlphaFoldDB" id="A0A6M4J8L1"/>
<dbReference type="InterPro" id="IPR011411">
    <property type="entry name" value="MazG-related_YvdC"/>
</dbReference>